<evidence type="ECO:0000313" key="3">
    <source>
        <dbReference type="Proteomes" id="UP001306508"/>
    </source>
</evidence>
<dbReference type="InterPro" id="IPR052609">
    <property type="entry name" value="Ribosome_Biogenesis_Reg"/>
</dbReference>
<protein>
    <recommendedName>
        <fullName evidence="1">Nucleolar 27S pre-rRNA processing Urb2/Npa2 C-terminal domain-containing protein</fullName>
    </recommendedName>
</protein>
<dbReference type="InterPro" id="IPR018849">
    <property type="entry name" value="Urb2/Npa2_C"/>
</dbReference>
<dbReference type="Proteomes" id="UP001306508">
    <property type="component" value="Unassembled WGS sequence"/>
</dbReference>
<dbReference type="GO" id="GO:0042254">
    <property type="term" value="P:ribosome biogenesis"/>
    <property type="evidence" value="ECO:0007669"/>
    <property type="project" value="TreeGrafter"/>
</dbReference>
<dbReference type="EMBL" id="JAWIZZ010000046">
    <property type="protein sequence ID" value="KAK5779775.1"/>
    <property type="molecule type" value="Genomic_DNA"/>
</dbReference>
<dbReference type="Pfam" id="PF10441">
    <property type="entry name" value="Urb2"/>
    <property type="match status" value="1"/>
</dbReference>
<sequence length="1167" mass="135205">MESITSAEELTKLLRAKNTTTAQVYDIVSKFNNLPIYFPHKEIFVLELIQDRWNDQKRDDFKVDYKIWELFNSMWIKIKDQNLLKKLFKNLKFGSLLIKSLKLIKDSNNSSLFLKNLLNTVILINSTSTIDISFENSCKILAQILSLLSLKNSGNQLSDNDRDQLITEIIYLLDINNVTDINSKLANVYTNELLLATLKYIIQFQSNSVSNSGSIGVLRHLLDNFVFADNLPSLQLLKRFFKNQSENVDKDSAILLFKISISFLSRGNFKQLEEVFNFVVACQPRVTPILLKELSTSKKTLSQEFLENLFNTTLKNARKNSDHYNDPDFWSLLSHILDLDIEIGIKDFDILLNLINDQKNSNESSTMNIWSKVISCHINAREYPEFLSKWQSYCYNYTETNKDKPPLCFLYDKKYTDFLSNNMVTLSTTQIKDLFSDMVDLITGENIIHNDFNKNFLRVYLSGLPKLEHHTLMDIKPMLSKIFETESSTDLWEIKYLIMDVYDDILPIEQLTDFTSKTFTNLASNTGLSSNLFYYFFKLREYQEFDFTTIEEELIKYIKSTDSNTKSVILLKLFTNWSSIINSIFSRDNIKTLVHFLCKSQHIHILKSLFLNGDFFEEENIIFYLVDELILLYADENAIIYLNSIPSPCINKSARISLINNLTSKETLTDLDISFLCKLLENPTHKSVLETDFNQLKDFISKNNKNIDIFTTIWNNYTSQIKESISQTFINITIDNILQNLSNSEVASVYHQLALSVIQTTPTDIIDNLRDIYTQLYLEKITRLDHLDENKRLWILNSLYRISKVIVFNNAQTIEITNIITKLVNDKNAMSNIKLLEALFLLYCSLYNESLIYLYPQYMTLRGLHVSREPMLLALSDVLIKVKKANIADFNDGFIMTINSINEDGSTFYLDSILELYELQINHIEKANVVGCHLFVKSLSILLTNLEKFITFSPHVISILKTLQALEISKPYLFNQFAIETLFPLSLKINLLFIQKGNSHNNEIFLNSTKIISNAILIHRVKLSNRNHLVISLFCRLLEIISRSKELNLNISSTKSLARLITNFCEPSNISNNQSNSKQKLNSKVSLIKQSLRKHVPMILVKYIHLSINNPFDIQDRSVLLPSIYSVFNLLSQNELSLVNSILDNSSKQYFKSVYNEYKRTGKWHED</sequence>
<dbReference type="PANTHER" id="PTHR15682:SF2">
    <property type="entry name" value="UNHEALTHY RIBOSOME BIOGENESIS PROTEIN 2 HOMOLOG"/>
    <property type="match status" value="1"/>
</dbReference>
<dbReference type="AlphaFoldDB" id="A0AAN8A8N0"/>
<comment type="caution">
    <text evidence="2">The sequence shown here is derived from an EMBL/GenBank/DDBJ whole genome shotgun (WGS) entry which is preliminary data.</text>
</comment>
<reference evidence="3" key="1">
    <citation type="submission" date="2023-07" db="EMBL/GenBank/DDBJ databases">
        <title>A draft genome of Kazachstania heterogenica Y-27499.</title>
        <authorList>
            <person name="Donic C."/>
            <person name="Kralova J.S."/>
            <person name="Fidel L."/>
            <person name="Ben-Dor S."/>
            <person name="Jung S."/>
        </authorList>
    </citation>
    <scope>NUCLEOTIDE SEQUENCE [LARGE SCALE GENOMIC DNA]</scope>
    <source>
        <strain evidence="3">Y27499</strain>
    </source>
</reference>
<gene>
    <name evidence="2" type="ORF">RI543_002898</name>
</gene>
<organism evidence="2 3">
    <name type="scientific">Arxiozyma heterogenica</name>
    <dbReference type="NCBI Taxonomy" id="278026"/>
    <lineage>
        <taxon>Eukaryota</taxon>
        <taxon>Fungi</taxon>
        <taxon>Dikarya</taxon>
        <taxon>Ascomycota</taxon>
        <taxon>Saccharomycotina</taxon>
        <taxon>Saccharomycetes</taxon>
        <taxon>Saccharomycetales</taxon>
        <taxon>Saccharomycetaceae</taxon>
        <taxon>Arxiozyma</taxon>
    </lineage>
</organism>
<dbReference type="PANTHER" id="PTHR15682">
    <property type="entry name" value="UNHEALTHY RIBOSOME BIOGENESIS PROTEIN 2 HOMOLOG"/>
    <property type="match status" value="1"/>
</dbReference>
<accession>A0AAN8A8N0</accession>
<evidence type="ECO:0000313" key="2">
    <source>
        <dbReference type="EMBL" id="KAK5779775.1"/>
    </source>
</evidence>
<feature type="domain" description="Nucleolar 27S pre-rRNA processing Urb2/Npa2 C-terminal" evidence="1">
    <location>
        <begin position="958"/>
        <end position="1166"/>
    </location>
</feature>
<keyword evidence="3" id="KW-1185">Reference proteome</keyword>
<name>A0AAN8A8N0_9SACH</name>
<proteinExistence type="predicted"/>
<dbReference type="GO" id="GO:0005730">
    <property type="term" value="C:nucleolus"/>
    <property type="evidence" value="ECO:0007669"/>
    <property type="project" value="TreeGrafter"/>
</dbReference>
<evidence type="ECO:0000259" key="1">
    <source>
        <dbReference type="Pfam" id="PF10441"/>
    </source>
</evidence>